<dbReference type="EMBL" id="SJPU01000001">
    <property type="protein sequence ID" value="TWU18332.1"/>
    <property type="molecule type" value="Genomic_DNA"/>
</dbReference>
<dbReference type="InterPro" id="IPR011453">
    <property type="entry name" value="DUF1559"/>
</dbReference>
<organism evidence="2 3">
    <name type="scientific">Allorhodopirellula heiligendammensis</name>
    <dbReference type="NCBI Taxonomy" id="2714739"/>
    <lineage>
        <taxon>Bacteria</taxon>
        <taxon>Pseudomonadati</taxon>
        <taxon>Planctomycetota</taxon>
        <taxon>Planctomycetia</taxon>
        <taxon>Pirellulales</taxon>
        <taxon>Pirellulaceae</taxon>
        <taxon>Allorhodopirellula</taxon>
    </lineage>
</organism>
<name>A0A5C6C2D6_9BACT</name>
<dbReference type="Pfam" id="PF07596">
    <property type="entry name" value="SBP_bac_10"/>
    <property type="match status" value="1"/>
</dbReference>
<gene>
    <name evidence="2" type="ORF">Poly21_04940</name>
</gene>
<evidence type="ECO:0000313" key="2">
    <source>
        <dbReference type="EMBL" id="TWU18332.1"/>
    </source>
</evidence>
<proteinExistence type="predicted"/>
<protein>
    <recommendedName>
        <fullName evidence="1">DUF1559 domain-containing protein</fullName>
    </recommendedName>
</protein>
<comment type="caution">
    <text evidence="2">The sequence shown here is derived from an EMBL/GenBank/DDBJ whole genome shotgun (WGS) entry which is preliminary data.</text>
</comment>
<dbReference type="Proteomes" id="UP000319908">
    <property type="component" value="Unassembled WGS sequence"/>
</dbReference>
<sequence length="240" mass="25517">MEHLPSGSINPTGPVLNEPVGQDVGYLVQLCPYIEQQGIANHFDISLGTYDAANAPARKQTIATFICPSSPYAPNTEGTSGLTNYAGCYHHTEAPIDTNNTGLMFLNSHVRYGEITDGSSHTILIGEMLPQLDSLGWASGTRASLRNTGWFAGKSMTPGATDIAPYPRPRLAGSGPVLTASSEDRMADIEFVGGFDSYHAGGAQFCFADGSIRFLSLSVDPALYQKLGNRADGAMMGTEY</sequence>
<dbReference type="PANTHER" id="PTHR30093:SF2">
    <property type="entry name" value="TYPE II SECRETION SYSTEM PROTEIN H"/>
    <property type="match status" value="1"/>
</dbReference>
<dbReference type="AlphaFoldDB" id="A0A5C6C2D6"/>
<dbReference type="NCBIfam" id="TIGR04294">
    <property type="entry name" value="pre_pil_HX9DG"/>
    <property type="match status" value="1"/>
</dbReference>
<evidence type="ECO:0000313" key="3">
    <source>
        <dbReference type="Proteomes" id="UP000319908"/>
    </source>
</evidence>
<dbReference type="PANTHER" id="PTHR30093">
    <property type="entry name" value="GENERAL SECRETION PATHWAY PROTEIN G"/>
    <property type="match status" value="1"/>
</dbReference>
<keyword evidence="3" id="KW-1185">Reference proteome</keyword>
<dbReference type="InterPro" id="IPR027558">
    <property type="entry name" value="Pre_pil_HX9DG_C"/>
</dbReference>
<evidence type="ECO:0000259" key="1">
    <source>
        <dbReference type="Pfam" id="PF07596"/>
    </source>
</evidence>
<reference evidence="2 3" key="1">
    <citation type="journal article" date="2020" name="Antonie Van Leeuwenhoek">
        <title>Rhodopirellula heiligendammensis sp. nov., Rhodopirellula pilleata sp. nov., and Rhodopirellula solitaria sp. nov. isolated from natural or artificial marine surfaces in Northern Germany and California, USA, and emended description of the genus Rhodopirellula.</title>
        <authorList>
            <person name="Kallscheuer N."/>
            <person name="Wiegand S."/>
            <person name="Jogler M."/>
            <person name="Boedeker C."/>
            <person name="Peeters S.H."/>
            <person name="Rast P."/>
            <person name="Heuer A."/>
            <person name="Jetten M.S.M."/>
            <person name="Rohde M."/>
            <person name="Jogler C."/>
        </authorList>
    </citation>
    <scope>NUCLEOTIDE SEQUENCE [LARGE SCALE GENOMIC DNA]</scope>
    <source>
        <strain evidence="2 3">Poly21</strain>
    </source>
</reference>
<accession>A0A5C6C2D6</accession>
<feature type="domain" description="DUF1559" evidence="1">
    <location>
        <begin position="2"/>
        <end position="221"/>
    </location>
</feature>